<dbReference type="AlphaFoldDB" id="A0A3B1BET1"/>
<organism evidence="6">
    <name type="scientific">hydrothermal vent metagenome</name>
    <dbReference type="NCBI Taxonomy" id="652676"/>
    <lineage>
        <taxon>unclassified sequences</taxon>
        <taxon>metagenomes</taxon>
        <taxon>ecological metagenomes</taxon>
    </lineage>
</organism>
<dbReference type="GO" id="GO:0009279">
    <property type="term" value="C:cell outer membrane"/>
    <property type="evidence" value="ECO:0007669"/>
    <property type="project" value="UniProtKB-SubCell"/>
</dbReference>
<dbReference type="EMBL" id="UOFW01000251">
    <property type="protein sequence ID" value="VAX08910.1"/>
    <property type="molecule type" value="Genomic_DNA"/>
</dbReference>
<dbReference type="InterPro" id="IPR039426">
    <property type="entry name" value="TonB-dep_rcpt-like"/>
</dbReference>
<feature type="non-terminal residue" evidence="6">
    <location>
        <position position="1"/>
    </location>
</feature>
<evidence type="ECO:0000256" key="5">
    <source>
        <dbReference type="ARBA" id="ARBA00023237"/>
    </source>
</evidence>
<evidence type="ECO:0000256" key="4">
    <source>
        <dbReference type="ARBA" id="ARBA00023136"/>
    </source>
</evidence>
<evidence type="ECO:0000256" key="2">
    <source>
        <dbReference type="ARBA" id="ARBA00022448"/>
    </source>
</evidence>
<keyword evidence="5" id="KW-0998">Cell outer membrane</keyword>
<dbReference type="SUPFAM" id="SSF56935">
    <property type="entry name" value="Porins"/>
    <property type="match status" value="1"/>
</dbReference>
<keyword evidence="4" id="KW-0472">Membrane</keyword>
<sequence length="66" mass="7136">SFTSIDANISYSLGAVLRNESDTTLTIGVVNLTDQNPPFVDIAGSYDPRSGDPRGRRAYIKVGTKF</sequence>
<reference evidence="6" key="1">
    <citation type="submission" date="2018-06" db="EMBL/GenBank/DDBJ databases">
        <authorList>
            <person name="Zhirakovskaya E."/>
        </authorList>
    </citation>
    <scope>NUCLEOTIDE SEQUENCE</scope>
</reference>
<evidence type="ECO:0000256" key="3">
    <source>
        <dbReference type="ARBA" id="ARBA00022692"/>
    </source>
</evidence>
<name>A0A3B1BET1_9ZZZZ</name>
<dbReference type="PROSITE" id="PS52016">
    <property type="entry name" value="TONB_DEPENDENT_REC_3"/>
    <property type="match status" value="1"/>
</dbReference>
<comment type="subcellular location">
    <subcellularLocation>
        <location evidence="1">Cell outer membrane</location>
        <topology evidence="1">Multi-pass membrane protein</topology>
    </subcellularLocation>
</comment>
<gene>
    <name evidence="6" type="ORF">MNBD_ALPHA03-2163</name>
</gene>
<proteinExistence type="predicted"/>
<evidence type="ECO:0000256" key="1">
    <source>
        <dbReference type="ARBA" id="ARBA00004571"/>
    </source>
</evidence>
<accession>A0A3B1BET1</accession>
<dbReference type="Gene3D" id="2.40.170.20">
    <property type="entry name" value="TonB-dependent receptor, beta-barrel domain"/>
    <property type="match status" value="1"/>
</dbReference>
<keyword evidence="2" id="KW-0813">Transport</keyword>
<keyword evidence="3" id="KW-0812">Transmembrane</keyword>
<dbReference type="InterPro" id="IPR036942">
    <property type="entry name" value="Beta-barrel_TonB_sf"/>
</dbReference>
<protein>
    <submittedName>
        <fullName evidence="6">Uncharacterized protein</fullName>
    </submittedName>
</protein>
<evidence type="ECO:0000313" key="6">
    <source>
        <dbReference type="EMBL" id="VAX08910.1"/>
    </source>
</evidence>